<name>A0A8S9HQB7_BRACR</name>
<evidence type="ECO:0000313" key="2">
    <source>
        <dbReference type="Proteomes" id="UP000712281"/>
    </source>
</evidence>
<evidence type="ECO:0000313" key="1">
    <source>
        <dbReference type="EMBL" id="KAF2559634.1"/>
    </source>
</evidence>
<organism evidence="1 2">
    <name type="scientific">Brassica cretica</name>
    <name type="common">Mustard</name>
    <dbReference type="NCBI Taxonomy" id="69181"/>
    <lineage>
        <taxon>Eukaryota</taxon>
        <taxon>Viridiplantae</taxon>
        <taxon>Streptophyta</taxon>
        <taxon>Embryophyta</taxon>
        <taxon>Tracheophyta</taxon>
        <taxon>Spermatophyta</taxon>
        <taxon>Magnoliopsida</taxon>
        <taxon>eudicotyledons</taxon>
        <taxon>Gunneridae</taxon>
        <taxon>Pentapetalae</taxon>
        <taxon>rosids</taxon>
        <taxon>malvids</taxon>
        <taxon>Brassicales</taxon>
        <taxon>Brassicaceae</taxon>
        <taxon>Brassiceae</taxon>
        <taxon>Brassica</taxon>
    </lineage>
</organism>
<dbReference type="Proteomes" id="UP000712281">
    <property type="component" value="Unassembled WGS sequence"/>
</dbReference>
<accession>A0A8S9HQB7</accession>
<dbReference type="AlphaFoldDB" id="A0A8S9HQB7"/>
<reference evidence="1" key="1">
    <citation type="submission" date="2019-12" db="EMBL/GenBank/DDBJ databases">
        <title>Genome sequencing and annotation of Brassica cretica.</title>
        <authorList>
            <person name="Studholme D.J."/>
            <person name="Sarris P.F."/>
        </authorList>
    </citation>
    <scope>NUCLEOTIDE SEQUENCE</scope>
    <source>
        <strain evidence="1">PFS-001/15</strain>
        <tissue evidence="1">Leaf</tissue>
    </source>
</reference>
<gene>
    <name evidence="1" type="ORF">F2Q68_00014333</name>
</gene>
<protein>
    <submittedName>
        <fullName evidence="1">Uncharacterized protein</fullName>
    </submittedName>
</protein>
<comment type="caution">
    <text evidence="1">The sequence shown here is derived from an EMBL/GenBank/DDBJ whole genome shotgun (WGS) entry which is preliminary data.</text>
</comment>
<sequence length="133" mass="15173">MLKASCRSILKTKSRPMLKSDCRSILRTGSRPMLQFYCRPTLILVQNLLCSALYTQDFLLDIAKSFQSRAVLKVGGCRPMLKASCRSILKTKSRPMLKSDCRSILRTGSRPMLQFYCRPTLILVLQARDLNQL</sequence>
<dbReference type="EMBL" id="QGKW02001940">
    <property type="protein sequence ID" value="KAF2559634.1"/>
    <property type="molecule type" value="Genomic_DNA"/>
</dbReference>
<proteinExistence type="predicted"/>